<dbReference type="Proteomes" id="UP000629098">
    <property type="component" value="Unassembled WGS sequence"/>
</dbReference>
<organism evidence="1 2">
    <name type="scientific">Iningainema tapete BLCC-T55</name>
    <dbReference type="NCBI Taxonomy" id="2748662"/>
    <lineage>
        <taxon>Bacteria</taxon>
        <taxon>Bacillati</taxon>
        <taxon>Cyanobacteriota</taxon>
        <taxon>Cyanophyceae</taxon>
        <taxon>Nostocales</taxon>
        <taxon>Scytonemataceae</taxon>
        <taxon>Iningainema tapete</taxon>
    </lineage>
</organism>
<gene>
    <name evidence="1" type="ORF">ICL16_43735</name>
</gene>
<name>A0A8J6XP86_9CYAN</name>
<dbReference type="RefSeq" id="WP_190838859.1">
    <property type="nucleotide sequence ID" value="NZ_CAWPPI010000134.1"/>
</dbReference>
<protein>
    <submittedName>
        <fullName evidence="1">Uncharacterized protein</fullName>
    </submittedName>
</protein>
<evidence type="ECO:0000313" key="1">
    <source>
        <dbReference type="EMBL" id="MBD2778778.1"/>
    </source>
</evidence>
<dbReference type="EMBL" id="JACXAE010000134">
    <property type="protein sequence ID" value="MBD2778778.1"/>
    <property type="molecule type" value="Genomic_DNA"/>
</dbReference>
<accession>A0A8J6XP86</accession>
<dbReference type="AlphaFoldDB" id="A0A8J6XP86"/>
<comment type="caution">
    <text evidence="1">The sequence shown here is derived from an EMBL/GenBank/DDBJ whole genome shotgun (WGS) entry which is preliminary data.</text>
</comment>
<sequence length="253" mass="29013">MAICLHGFISNAKRYVQVESQPHHLTSIFRQIMRSNTLPYSKFNQVQSAYEQCEEDGTITFYQVDKIDVNNSGIWTYLVYECPPGEEHVFRDSSIDTSTNPLEELFCGKKLVQVAVDINEYLECQCHPDEYLDVLLPRSWHCADAQQIASLLLEEFKAFKSSSVFAEGVGKEYMQVVLDGFIQAAREVMENGGSLKDFESAQYDVLHKVRIDELANFILEYNDYRIWLSALPSKSKAVEHAFNTALNLICRIR</sequence>
<evidence type="ECO:0000313" key="2">
    <source>
        <dbReference type="Proteomes" id="UP000629098"/>
    </source>
</evidence>
<reference evidence="1" key="1">
    <citation type="submission" date="2020-09" db="EMBL/GenBank/DDBJ databases">
        <title>Iningainema tapete sp. nov. (Scytonemataceae, Cyanobacteria) from greenhouses in central Florida (USA) produces two types of nodularin with biosynthetic potential for microcystin-LR and anabaenopeptins.</title>
        <authorList>
            <person name="Berthold D.E."/>
            <person name="Lefler F.W."/>
            <person name="Huang I.-S."/>
            <person name="Abdulla H."/>
            <person name="Zimba P.V."/>
            <person name="Laughinghouse H.D. IV."/>
        </authorList>
    </citation>
    <scope>NUCLEOTIDE SEQUENCE</scope>
    <source>
        <strain evidence="1">BLCCT55</strain>
    </source>
</reference>
<proteinExistence type="predicted"/>
<keyword evidence="2" id="KW-1185">Reference proteome</keyword>